<evidence type="ECO:0000313" key="3">
    <source>
        <dbReference type="Proteomes" id="UP000028059"/>
    </source>
</evidence>
<name>A0A081RLM9_9ARCH</name>
<organism evidence="2 3">
    <name type="scientific">Marine Group I thaumarchaeote SCGC AAA799-N04</name>
    <dbReference type="NCBI Taxonomy" id="1502293"/>
    <lineage>
        <taxon>Archaea</taxon>
        <taxon>Nitrososphaerota</taxon>
        <taxon>Marine Group I</taxon>
    </lineage>
</organism>
<dbReference type="EMBL" id="JOKN01000033">
    <property type="protein sequence ID" value="KEQ56102.1"/>
    <property type="molecule type" value="Genomic_DNA"/>
</dbReference>
<evidence type="ECO:0000313" key="2">
    <source>
        <dbReference type="EMBL" id="KEQ56102.1"/>
    </source>
</evidence>
<evidence type="ECO:0000256" key="1">
    <source>
        <dbReference type="SAM" id="MobiDB-lite"/>
    </source>
</evidence>
<feature type="region of interest" description="Disordered" evidence="1">
    <location>
        <begin position="26"/>
        <end position="47"/>
    </location>
</feature>
<dbReference type="Proteomes" id="UP000028059">
    <property type="component" value="Unassembled WGS sequence"/>
</dbReference>
<feature type="compositionally biased region" description="Basic and acidic residues" evidence="1">
    <location>
        <begin position="34"/>
        <end position="47"/>
    </location>
</feature>
<protein>
    <submittedName>
        <fullName evidence="2">Uncharacterized protein</fullName>
    </submittedName>
</protein>
<reference evidence="2 3" key="1">
    <citation type="submission" date="2014-06" db="EMBL/GenBank/DDBJ databases">
        <authorList>
            <person name="Ngugi D.K."/>
            <person name="Blom J."/>
            <person name="Alam I."/>
            <person name="Rashid M."/>
            <person name="Ba Alawi W."/>
            <person name="Zhang G."/>
            <person name="Hikmawan T."/>
            <person name="Guan Y."/>
            <person name="Antunes A."/>
            <person name="Siam R."/>
            <person name="ElDorry H."/>
            <person name="Bajic V."/>
            <person name="Stingl U."/>
        </authorList>
    </citation>
    <scope>NUCLEOTIDE SEQUENCE [LARGE SCALE GENOMIC DNA]</scope>
    <source>
        <strain evidence="2">SCGC AAA799-N04</strain>
    </source>
</reference>
<sequence length="47" mass="5502">MRKTSEGQKDTKKILDEIVANIDNPEKRRKKLRDMHDVSDMDKGSLM</sequence>
<gene>
    <name evidence="2" type="ORF">AAA799N04_01498</name>
</gene>
<comment type="caution">
    <text evidence="2">The sequence shown here is derived from an EMBL/GenBank/DDBJ whole genome shotgun (WGS) entry which is preliminary data.</text>
</comment>
<accession>A0A081RLM9</accession>
<dbReference type="AlphaFoldDB" id="A0A081RLM9"/>
<keyword evidence="3" id="KW-1185">Reference proteome</keyword>
<proteinExistence type="predicted"/>